<keyword evidence="3" id="KW-1185">Reference proteome</keyword>
<gene>
    <name evidence="2" type="ORF">HF577_25585</name>
</gene>
<feature type="region of interest" description="Disordered" evidence="1">
    <location>
        <begin position="165"/>
        <end position="223"/>
    </location>
</feature>
<dbReference type="EMBL" id="JAAXKY010000101">
    <property type="protein sequence ID" value="NMH80445.1"/>
    <property type="molecule type" value="Genomic_DNA"/>
</dbReference>
<comment type="caution">
    <text evidence="2">The sequence shown here is derived from an EMBL/GenBank/DDBJ whole genome shotgun (WGS) entry which is preliminary data.</text>
</comment>
<protein>
    <submittedName>
        <fullName evidence="2">Uncharacterized protein</fullName>
    </submittedName>
</protein>
<feature type="compositionally biased region" description="Basic and acidic residues" evidence="1">
    <location>
        <begin position="167"/>
        <end position="177"/>
    </location>
</feature>
<proteinExistence type="predicted"/>
<evidence type="ECO:0000313" key="2">
    <source>
        <dbReference type="EMBL" id="NMH80445.1"/>
    </source>
</evidence>
<reference evidence="2 3" key="1">
    <citation type="submission" date="2020-04" db="EMBL/GenBank/DDBJ databases">
        <authorList>
            <person name="Klaysubun C."/>
            <person name="Duangmal K."/>
            <person name="Lipun K."/>
        </authorList>
    </citation>
    <scope>NUCLEOTIDE SEQUENCE [LARGE SCALE GENOMIC DNA]</scope>
    <source>
        <strain evidence="2 3">JCM 11839</strain>
    </source>
</reference>
<evidence type="ECO:0000256" key="1">
    <source>
        <dbReference type="SAM" id="MobiDB-lite"/>
    </source>
</evidence>
<evidence type="ECO:0000313" key="3">
    <source>
        <dbReference type="Proteomes" id="UP001296706"/>
    </source>
</evidence>
<dbReference type="Proteomes" id="UP001296706">
    <property type="component" value="Unassembled WGS sequence"/>
</dbReference>
<name>A0ABX1RJ72_9PSEU</name>
<organism evidence="2 3">
    <name type="scientific">Pseudonocardia xinjiangensis</name>
    <dbReference type="NCBI Taxonomy" id="75289"/>
    <lineage>
        <taxon>Bacteria</taxon>
        <taxon>Bacillati</taxon>
        <taxon>Actinomycetota</taxon>
        <taxon>Actinomycetes</taxon>
        <taxon>Pseudonocardiales</taxon>
        <taxon>Pseudonocardiaceae</taxon>
        <taxon>Pseudonocardia</taxon>
    </lineage>
</organism>
<accession>A0ABX1RJ72</accession>
<sequence length="223" mass="23347">MRPPVIVGLAEGSGTSTLAAALHARDAGRFEEWAACAADIVVCRAEQPSLRRAATLACARPGVRPLLAVTLGPGDQEQHAAETALPALQQRFSAVVVLPHVPRWHDRAPQHDDAAAVLAQASEQLTRPLRAYAAALRTLAAGVVGSGLLGRAVPPLLALPVAAPRRSRPEPLRRPEPPRPVLLTPPRSVAPVPLSRVAPGPEPDDEEIEAEPVRAGVAAGRAE</sequence>